<name>A0A8J3IEF8_9CHLR</name>
<dbReference type="AlphaFoldDB" id="A0A8J3IEF8"/>
<accession>A0A8J3IEF8</accession>
<evidence type="ECO:0000313" key="3">
    <source>
        <dbReference type="Proteomes" id="UP000612362"/>
    </source>
</evidence>
<evidence type="ECO:0000256" key="1">
    <source>
        <dbReference type="SAM" id="MobiDB-lite"/>
    </source>
</evidence>
<proteinExistence type="predicted"/>
<organism evidence="2 3">
    <name type="scientific">Ktedonospora formicarum</name>
    <dbReference type="NCBI Taxonomy" id="2778364"/>
    <lineage>
        <taxon>Bacteria</taxon>
        <taxon>Bacillati</taxon>
        <taxon>Chloroflexota</taxon>
        <taxon>Ktedonobacteria</taxon>
        <taxon>Ktedonobacterales</taxon>
        <taxon>Ktedonobacteraceae</taxon>
        <taxon>Ktedonospora</taxon>
    </lineage>
</organism>
<protein>
    <submittedName>
        <fullName evidence="2">Uncharacterized protein</fullName>
    </submittedName>
</protein>
<sequence>MSQFTSLPHLSKAPSKQHPSIWEYKTKKLLITVDALRANPAYERARQKHEQELQHTEKGHQDD</sequence>
<dbReference type="EMBL" id="BNJF01000011">
    <property type="protein sequence ID" value="GHO51247.1"/>
    <property type="molecule type" value="Genomic_DNA"/>
</dbReference>
<comment type="caution">
    <text evidence="2">The sequence shown here is derived from an EMBL/GenBank/DDBJ whole genome shotgun (WGS) entry which is preliminary data.</text>
</comment>
<evidence type="ECO:0000313" key="2">
    <source>
        <dbReference type="EMBL" id="GHO51247.1"/>
    </source>
</evidence>
<dbReference type="Proteomes" id="UP000612362">
    <property type="component" value="Unassembled WGS sequence"/>
</dbReference>
<gene>
    <name evidence="2" type="ORF">KSX_94100</name>
</gene>
<keyword evidence="3" id="KW-1185">Reference proteome</keyword>
<reference evidence="2" key="1">
    <citation type="submission" date="2020-10" db="EMBL/GenBank/DDBJ databases">
        <title>Taxonomic study of unclassified bacteria belonging to the class Ktedonobacteria.</title>
        <authorList>
            <person name="Yabe S."/>
            <person name="Wang C.M."/>
            <person name="Zheng Y."/>
            <person name="Sakai Y."/>
            <person name="Cavaletti L."/>
            <person name="Monciardini P."/>
            <person name="Donadio S."/>
        </authorList>
    </citation>
    <scope>NUCLEOTIDE SEQUENCE</scope>
    <source>
        <strain evidence="2">SOSP1-1</strain>
    </source>
</reference>
<feature type="compositionally biased region" description="Basic and acidic residues" evidence="1">
    <location>
        <begin position="43"/>
        <end position="63"/>
    </location>
</feature>
<feature type="region of interest" description="Disordered" evidence="1">
    <location>
        <begin position="42"/>
        <end position="63"/>
    </location>
</feature>